<dbReference type="Proteomes" id="UP001302666">
    <property type="component" value="Plasmid unnamed4"/>
</dbReference>
<dbReference type="EMBL" id="CP136707">
    <property type="protein sequence ID" value="WOI35462.1"/>
    <property type="molecule type" value="Genomic_DNA"/>
</dbReference>
<reference evidence="1 2" key="1">
    <citation type="submission" date="2023-10" db="EMBL/GenBank/DDBJ databases">
        <title>Eight complete genome sequences of bacteria isolated from laboratory stock of Giant Kelp gametophytes.</title>
        <authorList>
            <person name="Tolentino B."/>
            <person name="Nuzhdin S."/>
        </authorList>
    </citation>
    <scope>NUCLEOTIDE SEQUENCE [LARGE SCALE GENOMIC DNA]</scope>
    <source>
        <strain evidence="1 2">LC.270.F.C4</strain>
        <plasmid evidence="1 2">unnamed4</plasmid>
    </source>
</reference>
<keyword evidence="2" id="KW-1185">Reference proteome</keyword>
<evidence type="ECO:0000313" key="1">
    <source>
        <dbReference type="EMBL" id="WOI35462.1"/>
    </source>
</evidence>
<evidence type="ECO:0000313" key="2">
    <source>
        <dbReference type="Proteomes" id="UP001302666"/>
    </source>
</evidence>
<organism evidence="1 2">
    <name type="scientific">Tritonibacter scottomollicae</name>
    <name type="common">Epibacterium scottomollicae</name>
    <dbReference type="NCBI Taxonomy" id="483013"/>
    <lineage>
        <taxon>Bacteria</taxon>
        <taxon>Pseudomonadati</taxon>
        <taxon>Pseudomonadota</taxon>
        <taxon>Alphaproteobacteria</taxon>
        <taxon>Rhodobacterales</taxon>
        <taxon>Paracoccaceae</taxon>
        <taxon>Tritonibacter</taxon>
    </lineage>
</organism>
<proteinExistence type="predicted"/>
<name>A0ABZ0HPR0_TRISK</name>
<protein>
    <submittedName>
        <fullName evidence="1">Uncharacterized protein</fullName>
    </submittedName>
</protein>
<geneLocation type="plasmid" evidence="1 2">
    <name>unnamed4</name>
</geneLocation>
<accession>A0ABZ0HPR0</accession>
<sequence>MEKSTIERLETATDWLVRNGAFVLDMRGRNFLKSKLTEQGPVLLWITAQVDQRHNLNRPGFAGGFNS</sequence>
<gene>
    <name evidence="1" type="ORF">R1T40_22285</name>
</gene>
<keyword evidence="1" id="KW-0614">Plasmid</keyword>